<protein>
    <submittedName>
        <fullName evidence="2">DUF2945 domain-containing protein</fullName>
    </submittedName>
</protein>
<gene>
    <name evidence="2" type="ORF">GCM10023351_22010</name>
</gene>
<proteinExistence type="predicted"/>
<evidence type="ECO:0000259" key="1">
    <source>
        <dbReference type="Pfam" id="PF11160"/>
    </source>
</evidence>
<evidence type="ECO:0000313" key="2">
    <source>
        <dbReference type="EMBL" id="GAA4776853.1"/>
    </source>
</evidence>
<feature type="domain" description="Hypervirulence associated protein TUDOR" evidence="1">
    <location>
        <begin position="8"/>
        <end position="66"/>
    </location>
</feature>
<name>A0ABP9A9A0_9MICO</name>
<evidence type="ECO:0000313" key="3">
    <source>
        <dbReference type="Proteomes" id="UP001501645"/>
    </source>
</evidence>
<dbReference type="Pfam" id="PF11160">
    <property type="entry name" value="Hva1_TUDOR"/>
    <property type="match status" value="1"/>
</dbReference>
<sequence>MADELAPGDRVSWDTSQGRTRGEVVRRRVSDFTFAGQRFRASHDDPAYIVKSELTGAKAAHKRSALRRLPG</sequence>
<dbReference type="Gene3D" id="2.30.30.1060">
    <property type="match status" value="1"/>
</dbReference>
<dbReference type="EMBL" id="BAABKO010000003">
    <property type="protein sequence ID" value="GAA4776853.1"/>
    <property type="molecule type" value="Genomic_DNA"/>
</dbReference>
<keyword evidence="3" id="KW-1185">Reference proteome</keyword>
<dbReference type="InterPro" id="IPR021331">
    <property type="entry name" value="Hva1_TUDOR"/>
</dbReference>
<accession>A0ABP9A9A0</accession>
<organism evidence="2 3">
    <name type="scientific">Microbacterium gilvum</name>
    <dbReference type="NCBI Taxonomy" id="1336204"/>
    <lineage>
        <taxon>Bacteria</taxon>
        <taxon>Bacillati</taxon>
        <taxon>Actinomycetota</taxon>
        <taxon>Actinomycetes</taxon>
        <taxon>Micrococcales</taxon>
        <taxon>Microbacteriaceae</taxon>
        <taxon>Microbacterium</taxon>
    </lineage>
</organism>
<reference evidence="3" key="1">
    <citation type="journal article" date="2019" name="Int. J. Syst. Evol. Microbiol.">
        <title>The Global Catalogue of Microorganisms (GCM) 10K type strain sequencing project: providing services to taxonomists for standard genome sequencing and annotation.</title>
        <authorList>
            <consortium name="The Broad Institute Genomics Platform"/>
            <consortium name="The Broad Institute Genome Sequencing Center for Infectious Disease"/>
            <person name="Wu L."/>
            <person name="Ma J."/>
        </authorList>
    </citation>
    <scope>NUCLEOTIDE SEQUENCE [LARGE SCALE GENOMIC DNA]</scope>
    <source>
        <strain evidence="3">JCM 18537</strain>
    </source>
</reference>
<comment type="caution">
    <text evidence="2">The sequence shown here is derived from an EMBL/GenBank/DDBJ whole genome shotgun (WGS) entry which is preliminary data.</text>
</comment>
<dbReference type="Proteomes" id="UP001501645">
    <property type="component" value="Unassembled WGS sequence"/>
</dbReference>
<dbReference type="RefSeq" id="WP_345439077.1">
    <property type="nucleotide sequence ID" value="NZ_BAABKO010000003.1"/>
</dbReference>